<name>A0A024VBA9_PLAFA</name>
<dbReference type="InterPro" id="IPR023476">
    <property type="entry name" value="Pep_tRNA_hydro_II_dom_sf"/>
</dbReference>
<evidence type="ECO:0000256" key="2">
    <source>
        <dbReference type="ARBA" id="ARBA00022801"/>
    </source>
</evidence>
<dbReference type="EMBL" id="KI925058">
    <property type="protein sequence ID" value="ETW19734.1"/>
    <property type="molecule type" value="Genomic_DNA"/>
</dbReference>
<keyword evidence="2" id="KW-0378">Hydrolase</keyword>
<sequence>MQENPIIQYILVNKEIIDKKWPLGSVIAQACHACVAVIAENMDDEIVKDYLSPEHINNMHKVILKIDDTNEIKNLSSILDKESLKYKIWTEYPENIFTAIALKPYYKNTVRDYFKKYPLLRKL</sequence>
<reference evidence="4 5" key="1">
    <citation type="submission" date="2013-02" db="EMBL/GenBank/DDBJ databases">
        <title>The Genome Annotation of Plasmodium falciparum Vietnam Oak-Knoll (FVO).</title>
        <authorList>
            <consortium name="The Broad Institute Genome Sequencing Platform"/>
            <consortium name="The Broad Institute Genome Sequencing Center for Infectious Disease"/>
            <person name="Neafsey D."/>
            <person name="Hoffman S."/>
            <person name="Volkman S."/>
            <person name="Rosenthal P."/>
            <person name="Walker B."/>
            <person name="Young S.K."/>
            <person name="Zeng Q."/>
            <person name="Gargeya S."/>
            <person name="Fitzgerald M."/>
            <person name="Haas B."/>
            <person name="Abouelleil A."/>
            <person name="Allen A.W."/>
            <person name="Alvarado L."/>
            <person name="Arachchi H.M."/>
            <person name="Berlin A.M."/>
            <person name="Chapman S.B."/>
            <person name="Gainer-Dewar J."/>
            <person name="Goldberg J."/>
            <person name="Griggs A."/>
            <person name="Gujja S."/>
            <person name="Hansen M."/>
            <person name="Howarth C."/>
            <person name="Imamovic A."/>
            <person name="Ireland A."/>
            <person name="Larimer J."/>
            <person name="McCowan C."/>
            <person name="Murphy C."/>
            <person name="Pearson M."/>
            <person name="Poon T.W."/>
            <person name="Priest M."/>
            <person name="Roberts A."/>
            <person name="Saif S."/>
            <person name="Shea T."/>
            <person name="Sisk P."/>
            <person name="Sykes S."/>
            <person name="Wortman J."/>
            <person name="Nusbaum C."/>
            <person name="Birren B."/>
        </authorList>
    </citation>
    <scope>NUCLEOTIDE SEQUENCE [LARGE SCALE GENOMIC DNA]</scope>
    <source>
        <strain evidence="5">Vietnam Oak-Knoll (FVO)</strain>
    </source>
</reference>
<organism evidence="4 5">
    <name type="scientific">Plasmodium falciparum Vietnam Oak-Knoll</name>
    <name type="common">FVO</name>
    <dbReference type="NCBI Taxonomy" id="1036723"/>
    <lineage>
        <taxon>Eukaryota</taxon>
        <taxon>Sar</taxon>
        <taxon>Alveolata</taxon>
        <taxon>Apicomplexa</taxon>
        <taxon>Aconoidasida</taxon>
        <taxon>Haemosporida</taxon>
        <taxon>Plasmodiidae</taxon>
        <taxon>Plasmodium</taxon>
        <taxon>Plasmodium (Laverania)</taxon>
    </lineage>
</organism>
<evidence type="ECO:0000256" key="1">
    <source>
        <dbReference type="ARBA" id="ARBA00013260"/>
    </source>
</evidence>
<dbReference type="CDD" id="cd02429">
    <property type="entry name" value="PTH2_like"/>
    <property type="match status" value="1"/>
</dbReference>
<dbReference type="EC" id="3.1.1.29" evidence="1"/>
<gene>
    <name evidence="4" type="ORF">PFFVO_01350</name>
</gene>
<dbReference type="Gene3D" id="3.40.1490.10">
    <property type="entry name" value="Bit1"/>
    <property type="match status" value="1"/>
</dbReference>
<evidence type="ECO:0000256" key="3">
    <source>
        <dbReference type="ARBA" id="ARBA00048707"/>
    </source>
</evidence>
<reference evidence="4 5" key="2">
    <citation type="submission" date="2013-02" db="EMBL/GenBank/DDBJ databases">
        <title>The Genome Sequence of Plasmodium falciparum Vietnam Oak-Knoll (FVO).</title>
        <authorList>
            <consortium name="The Broad Institute Genome Sequencing Platform"/>
            <consortium name="The Broad Institute Genome Sequencing Center for Infectious Disease"/>
            <person name="Neafsey D."/>
            <person name="Cheeseman I."/>
            <person name="Volkman S."/>
            <person name="Adams J."/>
            <person name="Walker B."/>
            <person name="Young S.K."/>
            <person name="Zeng Q."/>
            <person name="Gargeya S."/>
            <person name="Fitzgerald M."/>
            <person name="Haas B."/>
            <person name="Abouelleil A."/>
            <person name="Alvarado L."/>
            <person name="Arachchi H.M."/>
            <person name="Berlin A.M."/>
            <person name="Chapman S.B."/>
            <person name="Dewar J."/>
            <person name="Goldberg J."/>
            <person name="Griggs A."/>
            <person name="Gujja S."/>
            <person name="Hansen M."/>
            <person name="Howarth C."/>
            <person name="Imamovic A."/>
            <person name="Larimer J."/>
            <person name="McCowan C."/>
            <person name="Murphy C."/>
            <person name="Neiman D."/>
            <person name="Pearson M."/>
            <person name="Priest M."/>
            <person name="Roberts A."/>
            <person name="Saif S."/>
            <person name="Shea T."/>
            <person name="Sisk P."/>
            <person name="Sykes S."/>
            <person name="Wortman J."/>
            <person name="Nusbaum C."/>
            <person name="Birren B."/>
        </authorList>
    </citation>
    <scope>NUCLEOTIDE SEQUENCE [LARGE SCALE GENOMIC DNA]</scope>
    <source>
        <strain evidence="5">Vietnam Oak-Knoll (FVO)</strain>
    </source>
</reference>
<dbReference type="SMR" id="A0A024VBA9"/>
<accession>A0A024VBA9</accession>
<evidence type="ECO:0000313" key="5">
    <source>
        <dbReference type="Proteomes" id="UP000030690"/>
    </source>
</evidence>
<dbReference type="InterPro" id="IPR042237">
    <property type="entry name" value="PTRHD1"/>
</dbReference>
<dbReference type="Pfam" id="PF01981">
    <property type="entry name" value="PTH2"/>
    <property type="match status" value="1"/>
</dbReference>
<dbReference type="AlphaFoldDB" id="A0A024VBA9"/>
<dbReference type="SUPFAM" id="SSF102462">
    <property type="entry name" value="Peptidyl-tRNA hydrolase II"/>
    <property type="match status" value="1"/>
</dbReference>
<dbReference type="GO" id="GO:0004045">
    <property type="term" value="F:peptidyl-tRNA hydrolase activity"/>
    <property type="evidence" value="ECO:0007669"/>
    <property type="project" value="UniProtKB-EC"/>
</dbReference>
<dbReference type="PANTHER" id="PTHR46194">
    <property type="entry name" value="PEPTIDYL-TRNA HYDROLASE PTRHD1-RELATED"/>
    <property type="match status" value="1"/>
</dbReference>
<comment type="catalytic activity">
    <reaction evidence="3">
        <text>an N-acyl-L-alpha-aminoacyl-tRNA + H2O = an N-acyl-L-amino acid + a tRNA + H(+)</text>
        <dbReference type="Rhea" id="RHEA:54448"/>
        <dbReference type="Rhea" id="RHEA-COMP:10123"/>
        <dbReference type="Rhea" id="RHEA-COMP:13883"/>
        <dbReference type="ChEBI" id="CHEBI:15377"/>
        <dbReference type="ChEBI" id="CHEBI:15378"/>
        <dbReference type="ChEBI" id="CHEBI:59874"/>
        <dbReference type="ChEBI" id="CHEBI:78442"/>
        <dbReference type="ChEBI" id="CHEBI:138191"/>
        <dbReference type="EC" id="3.1.1.29"/>
    </reaction>
</comment>
<dbReference type="OrthoDB" id="201213at2759"/>
<dbReference type="PANTHER" id="PTHR46194:SF1">
    <property type="entry name" value="PEPTIDYL-TRNA HYDROLASE PTRHD1-RELATED"/>
    <property type="match status" value="1"/>
</dbReference>
<dbReference type="InterPro" id="IPR002833">
    <property type="entry name" value="PTH2"/>
</dbReference>
<evidence type="ECO:0000313" key="4">
    <source>
        <dbReference type="EMBL" id="ETW19734.1"/>
    </source>
</evidence>
<dbReference type="Proteomes" id="UP000030690">
    <property type="component" value="Unassembled WGS sequence"/>
</dbReference>
<protein>
    <recommendedName>
        <fullName evidence="1">peptidyl-tRNA hydrolase</fullName>
        <ecNumber evidence="1">3.1.1.29</ecNumber>
    </recommendedName>
</protein>
<proteinExistence type="predicted"/>